<dbReference type="Pfam" id="PF12698">
    <property type="entry name" value="ABC2_membrane_3"/>
    <property type="match status" value="1"/>
</dbReference>
<sequence length="427" mass="46770">MLAFLKKDVRVLLRDRTELLVLLLMPVILTGILGFALKGMFGENQVNLMMTVAVVNQSDAEVDEENFLQEIEKSPMPKEARKALQEAATSVEPYAMLEGVFEDEEVKEIIETKEMDLEEAKEALKEEEVSAIIVVPESFTYDVLNKMLLEQGDGSELEVIKSTHAPLSAGVFEDIISRFVDTVNLETAIAKATQTTVASRETVEPVNEMPIGSKITVTDQKPITSLEYYSIGMTAMFALFAASTIASKAYVETYQHVLDRILLSGKHPANYLSGKAISTTVIVFIQVVLLFTIARVVMQVFADRSWAFFGGMLVIALVFSICVGALASLLTALTVKSKSNAIPSMFSGGVVTLFALLGGSFMPVSNMPELFKTLGNWTPNGIMLNVLLQWAQGLGMDFITPMLGRLLLISVVLFGISILIFSKRRAA</sequence>
<evidence type="ECO:0000256" key="4">
    <source>
        <dbReference type="ARBA" id="ARBA00022989"/>
    </source>
</evidence>
<dbReference type="PANTHER" id="PTHR30294:SF29">
    <property type="entry name" value="MULTIDRUG ABC TRANSPORTER PERMEASE YBHS-RELATED"/>
    <property type="match status" value="1"/>
</dbReference>
<dbReference type="GO" id="GO:0005886">
    <property type="term" value="C:plasma membrane"/>
    <property type="evidence" value="ECO:0007669"/>
    <property type="project" value="UniProtKB-SubCell"/>
</dbReference>
<evidence type="ECO:0000313" key="9">
    <source>
        <dbReference type="EMBL" id="MDC3422633.1"/>
    </source>
</evidence>
<feature type="transmembrane region" description="Helical" evidence="7">
    <location>
        <begin position="272"/>
        <end position="294"/>
    </location>
</feature>
<comment type="subcellular location">
    <subcellularLocation>
        <location evidence="1">Cell membrane</location>
        <topology evidence="1">Multi-pass membrane protein</topology>
    </subcellularLocation>
</comment>
<feature type="coiled-coil region" evidence="6">
    <location>
        <begin position="103"/>
        <end position="130"/>
    </location>
</feature>
<evidence type="ECO:0000256" key="5">
    <source>
        <dbReference type="ARBA" id="ARBA00023136"/>
    </source>
</evidence>
<reference evidence="9" key="1">
    <citation type="submission" date="2022-06" db="EMBL/GenBank/DDBJ databases">
        <title>Aquibacillus sp. a new bacterium isolated from soil saline samples.</title>
        <authorList>
            <person name="Galisteo C."/>
            <person name="De La Haba R."/>
            <person name="Sanchez-Porro C."/>
            <person name="Ventosa A."/>
        </authorList>
    </citation>
    <scope>NUCLEOTIDE SEQUENCE</scope>
    <source>
        <strain evidence="9">JCM 12387</strain>
    </source>
</reference>
<accession>A0A9X4ALM5</accession>
<dbReference type="Gene3D" id="3.40.1710.10">
    <property type="entry name" value="abc type-2 transporter like domain"/>
    <property type="match status" value="1"/>
</dbReference>
<protein>
    <submittedName>
        <fullName evidence="9">ABC transporter permease</fullName>
    </submittedName>
</protein>
<evidence type="ECO:0000256" key="7">
    <source>
        <dbReference type="SAM" id="Phobius"/>
    </source>
</evidence>
<feature type="transmembrane region" description="Helical" evidence="7">
    <location>
        <begin position="228"/>
        <end position="251"/>
    </location>
</feature>
<feature type="domain" description="ABC-2 type transporter transmembrane" evidence="8">
    <location>
        <begin position="21"/>
        <end position="419"/>
    </location>
</feature>
<keyword evidence="2" id="KW-1003">Cell membrane</keyword>
<feature type="transmembrane region" description="Helical" evidence="7">
    <location>
        <begin position="306"/>
        <end position="333"/>
    </location>
</feature>
<dbReference type="RefSeq" id="WP_259870082.1">
    <property type="nucleotide sequence ID" value="NZ_JAMQJZ010000024.1"/>
</dbReference>
<gene>
    <name evidence="9" type="ORF">NC661_19965</name>
</gene>
<comment type="caution">
    <text evidence="9">The sequence shown here is derived from an EMBL/GenBank/DDBJ whole genome shotgun (WGS) entry which is preliminary data.</text>
</comment>
<keyword evidence="5 7" id="KW-0472">Membrane</keyword>
<dbReference type="PANTHER" id="PTHR30294">
    <property type="entry name" value="MEMBRANE COMPONENT OF ABC TRANSPORTER YHHJ-RELATED"/>
    <property type="match status" value="1"/>
</dbReference>
<dbReference type="InterPro" id="IPR051449">
    <property type="entry name" value="ABC-2_transporter_component"/>
</dbReference>
<dbReference type="InterPro" id="IPR013525">
    <property type="entry name" value="ABC2_TM"/>
</dbReference>
<evidence type="ECO:0000313" key="10">
    <source>
        <dbReference type="Proteomes" id="UP001145072"/>
    </source>
</evidence>
<evidence type="ECO:0000259" key="8">
    <source>
        <dbReference type="Pfam" id="PF12698"/>
    </source>
</evidence>
<evidence type="ECO:0000256" key="6">
    <source>
        <dbReference type="SAM" id="Coils"/>
    </source>
</evidence>
<organism evidence="9 10">
    <name type="scientific">Aquibacillus koreensis</name>
    <dbReference type="NCBI Taxonomy" id="279446"/>
    <lineage>
        <taxon>Bacteria</taxon>
        <taxon>Bacillati</taxon>
        <taxon>Bacillota</taxon>
        <taxon>Bacilli</taxon>
        <taxon>Bacillales</taxon>
        <taxon>Bacillaceae</taxon>
        <taxon>Aquibacillus</taxon>
    </lineage>
</organism>
<name>A0A9X4ALM5_9BACI</name>
<feature type="transmembrane region" description="Helical" evidence="7">
    <location>
        <begin position="402"/>
        <end position="421"/>
    </location>
</feature>
<evidence type="ECO:0000256" key="2">
    <source>
        <dbReference type="ARBA" id="ARBA00022475"/>
    </source>
</evidence>
<feature type="transmembrane region" description="Helical" evidence="7">
    <location>
        <begin position="20"/>
        <end position="41"/>
    </location>
</feature>
<dbReference type="AlphaFoldDB" id="A0A9X4ALM5"/>
<dbReference type="Proteomes" id="UP001145072">
    <property type="component" value="Unassembled WGS sequence"/>
</dbReference>
<keyword evidence="6" id="KW-0175">Coiled coil</keyword>
<proteinExistence type="predicted"/>
<keyword evidence="4 7" id="KW-1133">Transmembrane helix</keyword>
<keyword evidence="10" id="KW-1185">Reference proteome</keyword>
<dbReference type="EMBL" id="JAMQJZ010000024">
    <property type="protein sequence ID" value="MDC3422633.1"/>
    <property type="molecule type" value="Genomic_DNA"/>
</dbReference>
<dbReference type="GO" id="GO:0140359">
    <property type="term" value="F:ABC-type transporter activity"/>
    <property type="evidence" value="ECO:0007669"/>
    <property type="project" value="InterPro"/>
</dbReference>
<evidence type="ECO:0000256" key="3">
    <source>
        <dbReference type="ARBA" id="ARBA00022692"/>
    </source>
</evidence>
<keyword evidence="3 7" id="KW-0812">Transmembrane</keyword>
<evidence type="ECO:0000256" key="1">
    <source>
        <dbReference type="ARBA" id="ARBA00004651"/>
    </source>
</evidence>
<feature type="transmembrane region" description="Helical" evidence="7">
    <location>
        <begin position="345"/>
        <end position="364"/>
    </location>
</feature>